<dbReference type="PANTHER" id="PTHR48100:SF62">
    <property type="entry name" value="GLUCOSYL-3-PHOSPHOGLYCERATE PHOSPHATASE"/>
    <property type="match status" value="1"/>
</dbReference>
<evidence type="ECO:0000256" key="1">
    <source>
        <dbReference type="SAM" id="SignalP"/>
    </source>
</evidence>
<feature type="chain" id="PRO_5008316992" evidence="1">
    <location>
        <begin position="26"/>
        <end position="237"/>
    </location>
</feature>
<proteinExistence type="predicted"/>
<dbReference type="InterPro" id="IPR013078">
    <property type="entry name" value="His_Pase_superF_clade-1"/>
</dbReference>
<accession>A0A1A2WCI2</accession>
<dbReference type="Gene3D" id="3.40.50.1240">
    <property type="entry name" value="Phosphoglycerate mutase-like"/>
    <property type="match status" value="1"/>
</dbReference>
<dbReference type="PANTHER" id="PTHR48100">
    <property type="entry name" value="BROAD-SPECIFICITY PHOSPHATASE YOR283W-RELATED"/>
    <property type="match status" value="1"/>
</dbReference>
<dbReference type="GO" id="GO:0016791">
    <property type="term" value="F:phosphatase activity"/>
    <property type="evidence" value="ECO:0007669"/>
    <property type="project" value="TreeGrafter"/>
</dbReference>
<dbReference type="OrthoDB" id="9793115at2"/>
<dbReference type="Pfam" id="PF00300">
    <property type="entry name" value="His_Phos_1"/>
    <property type="match status" value="1"/>
</dbReference>
<dbReference type="SMART" id="SM00855">
    <property type="entry name" value="PGAM"/>
    <property type="match status" value="1"/>
</dbReference>
<feature type="signal peptide" evidence="1">
    <location>
        <begin position="1"/>
        <end position="25"/>
    </location>
</feature>
<name>A0A1A2WCI2_MYCSC</name>
<dbReference type="RefSeq" id="WP_067280557.1">
    <property type="nucleotide sequence ID" value="NZ_LZJW01000151.1"/>
</dbReference>
<dbReference type="GO" id="GO:0005737">
    <property type="term" value="C:cytoplasm"/>
    <property type="evidence" value="ECO:0007669"/>
    <property type="project" value="TreeGrafter"/>
</dbReference>
<dbReference type="EMBL" id="LZJY01000010">
    <property type="protein sequence ID" value="OBI10573.1"/>
    <property type="molecule type" value="Genomic_DNA"/>
</dbReference>
<dbReference type="SUPFAM" id="SSF53254">
    <property type="entry name" value="Phosphoglycerate mutase-like"/>
    <property type="match status" value="1"/>
</dbReference>
<evidence type="ECO:0000313" key="2">
    <source>
        <dbReference type="EMBL" id="OBI10573.1"/>
    </source>
</evidence>
<dbReference type="PROSITE" id="PS51257">
    <property type="entry name" value="PROKAR_LIPOPROTEIN"/>
    <property type="match status" value="1"/>
</dbReference>
<dbReference type="InterPro" id="IPR050275">
    <property type="entry name" value="PGM_Phosphatase"/>
</dbReference>
<evidence type="ECO:0000313" key="3">
    <source>
        <dbReference type="Proteomes" id="UP000092207"/>
    </source>
</evidence>
<dbReference type="CDD" id="cd07067">
    <property type="entry name" value="HP_PGM_like"/>
    <property type="match status" value="1"/>
</dbReference>
<dbReference type="InterPro" id="IPR029033">
    <property type="entry name" value="His_PPase_superfam"/>
</dbReference>
<gene>
    <name evidence="2" type="ORF">A5679_06470</name>
</gene>
<reference evidence="2 3" key="1">
    <citation type="submission" date="2016-06" db="EMBL/GenBank/DDBJ databases">
        <authorList>
            <person name="Kjaerup R.B."/>
            <person name="Dalgaard T.S."/>
            <person name="Juul-Madsen H.R."/>
        </authorList>
    </citation>
    <scope>NUCLEOTIDE SEQUENCE [LARGE SCALE GENOMIC DNA]</scope>
    <source>
        <strain evidence="2 3">E2838</strain>
    </source>
</reference>
<comment type="caution">
    <text evidence="2">The sequence shown here is derived from an EMBL/GenBank/DDBJ whole genome shotgun (WGS) entry which is preliminary data.</text>
</comment>
<keyword evidence="1" id="KW-0732">Signal</keyword>
<sequence length="237" mass="25258">MPKRSLVSTVSKAVAALTAAVIVGACGGSPQARSITVTFIRHAQSESNASGVIDTSVPGPGLTPEGQGQAQQVAHQAGHKDYDGIYASTMVRTQQTAAPLASELGKQVQVLQGIQEINAGWFEGKPIAEEASTFLLAPSDWLRGDVQNKIPGSISGKEFNEQFTAAIGKVYNSGQHNPVVFSHKFAIEYWTLMNAKNAKDSLLSSHPLPNVGRVVITGNPINGWTLVDWDGIRDFHN</sequence>
<organism evidence="2 3">
    <name type="scientific">Mycobacterium scrofulaceum</name>
    <dbReference type="NCBI Taxonomy" id="1783"/>
    <lineage>
        <taxon>Bacteria</taxon>
        <taxon>Bacillati</taxon>
        <taxon>Actinomycetota</taxon>
        <taxon>Actinomycetes</taxon>
        <taxon>Mycobacteriales</taxon>
        <taxon>Mycobacteriaceae</taxon>
        <taxon>Mycobacterium</taxon>
    </lineage>
</organism>
<protein>
    <submittedName>
        <fullName evidence="2">Histidine phosphatase family protein</fullName>
    </submittedName>
</protein>
<dbReference type="AlphaFoldDB" id="A0A1A2WCI2"/>
<dbReference type="Proteomes" id="UP000092207">
    <property type="component" value="Unassembled WGS sequence"/>
</dbReference>